<name>A0A0G1W7P3_9BACT</name>
<comment type="caution">
    <text evidence="2">The sequence shown here is derived from an EMBL/GenBank/DDBJ whole genome shotgun (WGS) entry which is preliminary data.</text>
</comment>
<dbReference type="EMBL" id="LCQK01000003">
    <property type="protein sequence ID" value="KKW14791.1"/>
    <property type="molecule type" value="Genomic_DNA"/>
</dbReference>
<protein>
    <recommendedName>
        <fullName evidence="4">Cohesin domain-containing protein</fullName>
    </recommendedName>
</protein>
<evidence type="ECO:0008006" key="4">
    <source>
        <dbReference type="Google" id="ProtNLM"/>
    </source>
</evidence>
<accession>A0A0G1W7P3</accession>
<feature type="transmembrane region" description="Helical" evidence="1">
    <location>
        <begin position="438"/>
        <end position="459"/>
    </location>
</feature>
<keyword evidence="1" id="KW-0812">Transmembrane</keyword>
<dbReference type="Proteomes" id="UP000034224">
    <property type="component" value="Unassembled WGS sequence"/>
</dbReference>
<dbReference type="AlphaFoldDB" id="A0A0G1W7P3"/>
<dbReference type="Gene3D" id="2.60.40.680">
    <property type="match status" value="1"/>
</dbReference>
<dbReference type="InterPro" id="IPR008965">
    <property type="entry name" value="CBM2/CBM3_carb-bd_dom_sf"/>
</dbReference>
<gene>
    <name evidence="2" type="ORF">UY55_C0003G0007</name>
</gene>
<evidence type="ECO:0000313" key="2">
    <source>
        <dbReference type="EMBL" id="KKW14791.1"/>
    </source>
</evidence>
<dbReference type="STRING" id="1618665.UY55_C0003G0007"/>
<feature type="transmembrane region" description="Helical" evidence="1">
    <location>
        <begin position="581"/>
        <end position="602"/>
    </location>
</feature>
<organism evidence="2 3">
    <name type="scientific">Candidatus Jorgensenbacteria bacterium GW2011_GWB1_50_10</name>
    <dbReference type="NCBI Taxonomy" id="1618665"/>
    <lineage>
        <taxon>Bacteria</taxon>
        <taxon>Candidatus Joergenseniibacteriota</taxon>
    </lineage>
</organism>
<reference evidence="2 3" key="1">
    <citation type="journal article" date="2015" name="Nature">
        <title>rRNA introns, odd ribosomes, and small enigmatic genomes across a large radiation of phyla.</title>
        <authorList>
            <person name="Brown C.T."/>
            <person name="Hug L.A."/>
            <person name="Thomas B.C."/>
            <person name="Sharon I."/>
            <person name="Castelle C.J."/>
            <person name="Singh A."/>
            <person name="Wilkins M.J."/>
            <person name="Williams K.H."/>
            <person name="Banfield J.F."/>
        </authorList>
    </citation>
    <scope>NUCLEOTIDE SEQUENCE [LARGE SCALE GENOMIC DNA]</scope>
</reference>
<feature type="transmembrane region" description="Helical" evidence="1">
    <location>
        <begin position="380"/>
        <end position="401"/>
    </location>
</feature>
<keyword evidence="1" id="KW-0472">Membrane</keyword>
<dbReference type="CDD" id="cd08547">
    <property type="entry name" value="Type_II_cohesin"/>
    <property type="match status" value="1"/>
</dbReference>
<evidence type="ECO:0000256" key="1">
    <source>
        <dbReference type="SAM" id="Phobius"/>
    </source>
</evidence>
<evidence type="ECO:0000313" key="3">
    <source>
        <dbReference type="Proteomes" id="UP000034224"/>
    </source>
</evidence>
<dbReference type="GO" id="GO:0030246">
    <property type="term" value="F:carbohydrate binding"/>
    <property type="evidence" value="ECO:0007669"/>
    <property type="project" value="InterPro"/>
</dbReference>
<keyword evidence="1" id="KW-1133">Transmembrane helix</keyword>
<sequence>MDFNRSFLFSIAVVFLFLVSFSTSEAAILNLNPTSGTFSVGSTFDVSVFLNTQDESINVIEMSLGFPPDKIQLVSPATTRSIISVWTSQPRFNNATGRVDLQGGIPGGINVSNGLITTLTFRVKSVGQAFIKFLDNSKVLLNDGLGTDALKQTQNGVYQLILPPPAGPIVASLTHSEESKWYANPNVILDWAPQFADVEGHSYLLNDSPVDVPDNISEGLQRRVVYKNIADGNHYFHIKSLRAGTWGGITHFAVNVDATPPAEFKIEITPSSRTVRREPIISFFTTDALSGTNHYELKIIPLTPNVKEGEAGGNQEFFIEAGSPYVPSSLEIGDYDVIVRVYDKAGNFREVVERLQIRQAVFEFFGDKGLVIRSRVIVSWSWFFVLSALLLGVLVLGGLRIRRWHYAHHLKLATKELPSHLRSELEELKRLRNKYGKALMIFLLVIPIGFMGLMGPVGLIRSASAQTAQVELAPPFVSTVSRNISNNEIFYIGGKTESSGTDVIIYLQNLQSGETQSQTVVSDKSGDWFYRHPAFLSTGNYLLWAQTKIGDLMSPPSPQIQMQVRPTAIQFGASRISFETLYFIIALLLFIAVIGLIAYIFTHAYHGRRKHRVFWREVKEAEESLKRGFAVLRRDIQAELAVVKQAKLNKSLKAEELKKEEELLKDLDYVERFIGREIWDIEKTEHVD</sequence>
<dbReference type="SUPFAM" id="SSF49384">
    <property type="entry name" value="Carbohydrate-binding domain"/>
    <property type="match status" value="1"/>
</dbReference>
<proteinExistence type="predicted"/>